<dbReference type="InterPro" id="IPR029063">
    <property type="entry name" value="SAM-dependent_MTases_sf"/>
</dbReference>
<dbReference type="RefSeq" id="WP_021288642.1">
    <property type="nucleotide sequence ID" value="NZ_BNER01000007.1"/>
</dbReference>
<name>A0A024QFK3_9BACI</name>
<dbReference type="OrthoDB" id="5522265at2"/>
<accession>A0A024QFK3</accession>
<organism evidence="2 3">
    <name type="scientific">Virgibacillus massiliensis</name>
    <dbReference type="NCBI Taxonomy" id="1462526"/>
    <lineage>
        <taxon>Bacteria</taxon>
        <taxon>Bacillati</taxon>
        <taxon>Bacillota</taxon>
        <taxon>Bacilli</taxon>
        <taxon>Bacillales</taxon>
        <taxon>Bacillaceae</taxon>
        <taxon>Virgibacillus</taxon>
    </lineage>
</organism>
<dbReference type="GO" id="GO:0008757">
    <property type="term" value="F:S-adenosylmethionine-dependent methyltransferase activity"/>
    <property type="evidence" value="ECO:0007669"/>
    <property type="project" value="InterPro"/>
</dbReference>
<dbReference type="Pfam" id="PF08241">
    <property type="entry name" value="Methyltransf_11"/>
    <property type="match status" value="1"/>
</dbReference>
<reference evidence="2 3" key="1">
    <citation type="submission" date="2014-03" db="EMBL/GenBank/DDBJ databases">
        <authorList>
            <person name="Urmite Genomes U."/>
        </authorList>
    </citation>
    <scope>NUCLEOTIDE SEQUENCE [LARGE SCALE GENOMIC DNA]</scope>
    <source>
        <strain evidence="2 3">Vm-5</strain>
    </source>
</reference>
<dbReference type="PANTHER" id="PTHR43861:SF1">
    <property type="entry name" value="TRANS-ACONITATE 2-METHYLTRANSFERASE"/>
    <property type="match status" value="1"/>
</dbReference>
<dbReference type="GO" id="GO:0032259">
    <property type="term" value="P:methylation"/>
    <property type="evidence" value="ECO:0007669"/>
    <property type="project" value="UniProtKB-KW"/>
</dbReference>
<sequence>MTSFDWNKEATEQWDNRAAFWNERSQNMWENGSRSEIIPFINNYFQTGGYVLDIGCGDGYGTYKLYEQKYQAVGLDISANMINYARAEHPSSIEFLQGNVNQLPFKKETFDGVMAINSLEWTENPKHAIKEIKRVVKQGGWLCIGILGPTAGPRINSYPRLHMEKAICNTMMPWEFEKLCEEMNLSCTDGFGVYKQGVTKENYAHLTTELKQALSFSWIFMLKKAGES</sequence>
<gene>
    <name evidence="2" type="primary">rebM</name>
    <name evidence="2" type="ORF">BN990_03308</name>
</gene>
<dbReference type="PANTHER" id="PTHR43861">
    <property type="entry name" value="TRANS-ACONITATE 2-METHYLTRANSFERASE-RELATED"/>
    <property type="match status" value="1"/>
</dbReference>
<proteinExistence type="predicted"/>
<protein>
    <submittedName>
        <fullName evidence="2">Demethylrebeccamycin-D-glucose O-methyltransferase</fullName>
    </submittedName>
</protein>
<dbReference type="SUPFAM" id="SSF53335">
    <property type="entry name" value="S-adenosyl-L-methionine-dependent methyltransferases"/>
    <property type="match status" value="1"/>
</dbReference>
<dbReference type="Proteomes" id="UP000028875">
    <property type="component" value="Unassembled WGS sequence"/>
</dbReference>
<dbReference type="CDD" id="cd02440">
    <property type="entry name" value="AdoMet_MTases"/>
    <property type="match status" value="1"/>
</dbReference>
<evidence type="ECO:0000313" key="2">
    <source>
        <dbReference type="EMBL" id="CDQ40960.1"/>
    </source>
</evidence>
<comment type="caution">
    <text evidence="2">The sequence shown here is derived from an EMBL/GenBank/DDBJ whole genome shotgun (WGS) entry which is preliminary data.</text>
</comment>
<keyword evidence="3" id="KW-1185">Reference proteome</keyword>
<feature type="domain" description="Methyltransferase type 11" evidence="1">
    <location>
        <begin position="52"/>
        <end position="144"/>
    </location>
</feature>
<evidence type="ECO:0000259" key="1">
    <source>
        <dbReference type="Pfam" id="PF08241"/>
    </source>
</evidence>
<dbReference type="Gene3D" id="3.40.50.150">
    <property type="entry name" value="Vaccinia Virus protein VP39"/>
    <property type="match status" value="1"/>
</dbReference>
<dbReference type="eggNOG" id="COG2226">
    <property type="taxonomic scope" value="Bacteria"/>
</dbReference>
<evidence type="ECO:0000313" key="3">
    <source>
        <dbReference type="Proteomes" id="UP000028875"/>
    </source>
</evidence>
<reference evidence="3" key="2">
    <citation type="submission" date="2014-05" db="EMBL/GenBank/DDBJ databases">
        <title>Draft genome sequence of Virgibacillus massiliensis Vm-5.</title>
        <authorList>
            <person name="Khelaifia S."/>
            <person name="Croce O."/>
            <person name="Lagier J.C."/>
            <person name="Raoult D."/>
        </authorList>
    </citation>
    <scope>NUCLEOTIDE SEQUENCE [LARGE SCALE GENOMIC DNA]</scope>
    <source>
        <strain evidence="3">Vm-5</strain>
    </source>
</reference>
<keyword evidence="2" id="KW-0489">Methyltransferase</keyword>
<dbReference type="InterPro" id="IPR013216">
    <property type="entry name" value="Methyltransf_11"/>
</dbReference>
<dbReference type="EMBL" id="CCDP010000002">
    <property type="protein sequence ID" value="CDQ40960.1"/>
    <property type="molecule type" value="Genomic_DNA"/>
</dbReference>
<dbReference type="STRING" id="1462526.BN990_03308"/>
<dbReference type="AlphaFoldDB" id="A0A024QFK3"/>
<keyword evidence="2" id="KW-0808">Transferase</keyword>